<dbReference type="EMBL" id="JAVDQN010000002">
    <property type="protein sequence ID" value="MDR6376191.1"/>
    <property type="molecule type" value="Genomic_DNA"/>
</dbReference>
<organism evidence="2 3">
    <name type="scientific">Paraburkholderia caledonica</name>
    <dbReference type="NCBI Taxonomy" id="134536"/>
    <lineage>
        <taxon>Bacteria</taxon>
        <taxon>Pseudomonadati</taxon>
        <taxon>Pseudomonadota</taxon>
        <taxon>Betaproteobacteria</taxon>
        <taxon>Burkholderiales</taxon>
        <taxon>Burkholderiaceae</taxon>
        <taxon>Paraburkholderia</taxon>
    </lineage>
</organism>
<gene>
    <name evidence="2" type="ORF">J2776_002891</name>
</gene>
<accession>A0ABU1KYY8</accession>
<reference evidence="2 3" key="1">
    <citation type="submission" date="2023-07" db="EMBL/GenBank/DDBJ databases">
        <title>Sorghum-associated microbial communities from plants grown in Nebraska, USA.</title>
        <authorList>
            <person name="Schachtman D."/>
        </authorList>
    </citation>
    <scope>NUCLEOTIDE SEQUENCE [LARGE SCALE GENOMIC DNA]</scope>
    <source>
        <strain evidence="2 3">DS1039</strain>
    </source>
</reference>
<evidence type="ECO:0000256" key="1">
    <source>
        <dbReference type="SAM" id="MobiDB-lite"/>
    </source>
</evidence>
<keyword evidence="3" id="KW-1185">Reference proteome</keyword>
<evidence type="ECO:0000313" key="2">
    <source>
        <dbReference type="EMBL" id="MDR6376191.1"/>
    </source>
</evidence>
<dbReference type="Proteomes" id="UP001185254">
    <property type="component" value="Unassembled WGS sequence"/>
</dbReference>
<protein>
    <recommendedName>
        <fullName evidence="4">Spore coat protein</fullName>
    </recommendedName>
</protein>
<sequence>MSVQGINNSVSYASDADSNQTASTQEGKPTFQSLLKQLTDYTKGTANERIERQILARLGISEDELKKMSPEARQKVMDKVHELMKKEITAQMNAQKQKNQADQLKGV</sequence>
<proteinExistence type="predicted"/>
<evidence type="ECO:0000313" key="3">
    <source>
        <dbReference type="Proteomes" id="UP001185254"/>
    </source>
</evidence>
<name>A0ABU1KYY8_9BURK</name>
<evidence type="ECO:0008006" key="4">
    <source>
        <dbReference type="Google" id="ProtNLM"/>
    </source>
</evidence>
<feature type="region of interest" description="Disordered" evidence="1">
    <location>
        <begin position="1"/>
        <end position="30"/>
    </location>
</feature>
<dbReference type="RefSeq" id="WP_310066607.1">
    <property type="nucleotide sequence ID" value="NZ_JAVDQN010000002.1"/>
</dbReference>
<comment type="caution">
    <text evidence="2">The sequence shown here is derived from an EMBL/GenBank/DDBJ whole genome shotgun (WGS) entry which is preliminary data.</text>
</comment>